<dbReference type="InterPro" id="IPR018488">
    <property type="entry name" value="cNMP-bd_CS"/>
</dbReference>
<comment type="caution">
    <text evidence="3">The sequence shown here is derived from an EMBL/GenBank/DDBJ whole genome shotgun (WGS) entry which is preliminary data.</text>
</comment>
<name>A0AA36MZW1_9DINO</name>
<accession>A0AA36MZW1</accession>
<dbReference type="SUPFAM" id="SSF51206">
    <property type="entry name" value="cAMP-binding domain-like"/>
    <property type="match status" value="1"/>
</dbReference>
<dbReference type="InterPro" id="IPR014710">
    <property type="entry name" value="RmlC-like_jellyroll"/>
</dbReference>
<sequence>MFLDRIICAGDMGTELYFVAVGEVLPGNAEEKGVVIKTLHEGSFFGECGGAGFTIDTSLNAWYIGLGLLFPDSKHKGRWSGIGPVDFCGIGPVDFFFTGCFRVDVYGATAGWLLVVPRGTLESLCSEELLETFRPLQILKQVDENNGYEEVSQQSQPAEKQLEEPQKIQQPAARVNSLQMMVYEYAYRVSDLEDRVTLVEPSGQNPDTSEDADAEQAVQDMLDQVSNHGATTRGTSEFFSGEGFRLSEDSPDVTRAHFVDLQDGELRLESFSDMMHRLMSQKVSRDEAFLALQNHDAARRRSRQEQRLACVAIERLRKPPGGLRSTSGVRLTSSKPGYSVVVGQPEMADGMMECPKPKDPKPQRQAISSRSSSSQDTSSEEWNPHTEETEVNLNAAAEIEPEPSQVRRSRSLSWGQLREGIQGPQLKRLMTCRTEVFRRPHIFQRRDARCIDPLIEPMELVNTMHTGVGHAGRRASMRIAQESQEVGSNHGTPRMLFALHKVENGMNNLLTRMNTMEKSMSSNRSAEPVKPGKAAEAG</sequence>
<evidence type="ECO:0000313" key="4">
    <source>
        <dbReference type="Proteomes" id="UP001178507"/>
    </source>
</evidence>
<dbReference type="InterPro" id="IPR018490">
    <property type="entry name" value="cNMP-bd_dom_sf"/>
</dbReference>
<feature type="region of interest" description="Disordered" evidence="1">
    <location>
        <begin position="517"/>
        <end position="538"/>
    </location>
</feature>
<dbReference type="PROSITE" id="PS00888">
    <property type="entry name" value="CNMP_BINDING_1"/>
    <property type="match status" value="1"/>
</dbReference>
<protein>
    <recommendedName>
        <fullName evidence="2">Cyclic nucleotide-binding domain-containing protein</fullName>
    </recommendedName>
</protein>
<dbReference type="Gene3D" id="2.60.120.10">
    <property type="entry name" value="Jelly Rolls"/>
    <property type="match status" value="1"/>
</dbReference>
<gene>
    <name evidence="3" type="ORF">EVOR1521_LOCUS12295</name>
</gene>
<feature type="region of interest" description="Disordered" evidence="1">
    <location>
        <begin position="319"/>
        <end position="412"/>
    </location>
</feature>
<dbReference type="EMBL" id="CAUJNA010001280">
    <property type="protein sequence ID" value="CAJ1385756.1"/>
    <property type="molecule type" value="Genomic_DNA"/>
</dbReference>
<feature type="compositionally biased region" description="Low complexity" evidence="1">
    <location>
        <begin position="368"/>
        <end position="377"/>
    </location>
</feature>
<feature type="region of interest" description="Disordered" evidence="1">
    <location>
        <begin position="147"/>
        <end position="169"/>
    </location>
</feature>
<feature type="compositionally biased region" description="Polar residues" evidence="1">
    <location>
        <begin position="324"/>
        <end position="336"/>
    </location>
</feature>
<evidence type="ECO:0000313" key="3">
    <source>
        <dbReference type="EMBL" id="CAJ1385756.1"/>
    </source>
</evidence>
<dbReference type="AlphaFoldDB" id="A0AA36MZW1"/>
<dbReference type="InterPro" id="IPR000595">
    <property type="entry name" value="cNMP-bd_dom"/>
</dbReference>
<evidence type="ECO:0000256" key="1">
    <source>
        <dbReference type="SAM" id="MobiDB-lite"/>
    </source>
</evidence>
<reference evidence="3" key="1">
    <citation type="submission" date="2023-08" db="EMBL/GenBank/DDBJ databases">
        <authorList>
            <person name="Chen Y."/>
            <person name="Shah S."/>
            <person name="Dougan E. K."/>
            <person name="Thang M."/>
            <person name="Chan C."/>
        </authorList>
    </citation>
    <scope>NUCLEOTIDE SEQUENCE</scope>
</reference>
<evidence type="ECO:0000259" key="2">
    <source>
        <dbReference type="PROSITE" id="PS50042"/>
    </source>
</evidence>
<dbReference type="Proteomes" id="UP001178507">
    <property type="component" value="Unassembled WGS sequence"/>
</dbReference>
<proteinExistence type="predicted"/>
<organism evidence="3 4">
    <name type="scientific">Effrenium voratum</name>
    <dbReference type="NCBI Taxonomy" id="2562239"/>
    <lineage>
        <taxon>Eukaryota</taxon>
        <taxon>Sar</taxon>
        <taxon>Alveolata</taxon>
        <taxon>Dinophyceae</taxon>
        <taxon>Suessiales</taxon>
        <taxon>Symbiodiniaceae</taxon>
        <taxon>Effrenium</taxon>
    </lineage>
</organism>
<keyword evidence="4" id="KW-1185">Reference proteome</keyword>
<feature type="domain" description="Cyclic nucleotide-binding" evidence="2">
    <location>
        <begin position="4"/>
        <end position="47"/>
    </location>
</feature>
<dbReference type="PROSITE" id="PS50042">
    <property type="entry name" value="CNMP_BINDING_3"/>
    <property type="match status" value="1"/>
</dbReference>